<protein>
    <submittedName>
        <fullName evidence="2">Uncharacterized protein</fullName>
    </submittedName>
</protein>
<keyword evidence="1" id="KW-0732">Signal</keyword>
<organism evidence="2 3">
    <name type="scientific">Cysteiniphilum litorale</name>
    <dbReference type="NCBI Taxonomy" id="2056700"/>
    <lineage>
        <taxon>Bacteria</taxon>
        <taxon>Pseudomonadati</taxon>
        <taxon>Pseudomonadota</taxon>
        <taxon>Gammaproteobacteria</taxon>
        <taxon>Thiotrichales</taxon>
        <taxon>Fastidiosibacteraceae</taxon>
        <taxon>Cysteiniphilum</taxon>
    </lineage>
</organism>
<comment type="caution">
    <text evidence="2">The sequence shown here is derived from an EMBL/GenBank/DDBJ whole genome shotgun (WGS) entry which is preliminary data.</text>
</comment>
<keyword evidence="3" id="KW-1185">Reference proteome</keyword>
<feature type="chain" id="PRO_5035315955" evidence="1">
    <location>
        <begin position="24"/>
        <end position="170"/>
    </location>
</feature>
<dbReference type="Proteomes" id="UP000636949">
    <property type="component" value="Unassembled WGS sequence"/>
</dbReference>
<accession>A0A8J2Z6T0</accession>
<dbReference type="AlphaFoldDB" id="A0A8J2Z6T0"/>
<name>A0A8J2Z6T0_9GAMM</name>
<proteinExistence type="predicted"/>
<evidence type="ECO:0000313" key="2">
    <source>
        <dbReference type="EMBL" id="GGG07262.1"/>
    </source>
</evidence>
<evidence type="ECO:0000256" key="1">
    <source>
        <dbReference type="SAM" id="SignalP"/>
    </source>
</evidence>
<reference evidence="2" key="2">
    <citation type="submission" date="2020-09" db="EMBL/GenBank/DDBJ databases">
        <authorList>
            <person name="Sun Q."/>
            <person name="Zhou Y."/>
        </authorList>
    </citation>
    <scope>NUCLEOTIDE SEQUENCE</scope>
    <source>
        <strain evidence="2">CGMCC 1.15758</strain>
    </source>
</reference>
<dbReference type="EMBL" id="BMJS01000050">
    <property type="protein sequence ID" value="GGG07262.1"/>
    <property type="molecule type" value="Genomic_DNA"/>
</dbReference>
<feature type="signal peptide" evidence="1">
    <location>
        <begin position="1"/>
        <end position="23"/>
    </location>
</feature>
<sequence>MKMIKKTTLTVLALTVMASGAIAAAGENTSRNVQTVDFGHNTKVEITVNSGTQAAPAVAIATRDDTPFTHQVPNVYWPASEQNIIDGKTMNNIKNASINTFLKSNGNTVSFRLLADDGSGEGMVPTVAMNGYQQVVAPAFDLSYGKTRKCTVSYVSAGHTSYWTSSCTPV</sequence>
<evidence type="ECO:0000313" key="3">
    <source>
        <dbReference type="Proteomes" id="UP000636949"/>
    </source>
</evidence>
<dbReference type="RefSeq" id="WP_117003905.1">
    <property type="nucleotide sequence ID" value="NZ_BMJS01000050.1"/>
</dbReference>
<gene>
    <name evidence="2" type="ORF">GCM10010995_25990</name>
</gene>
<reference evidence="2" key="1">
    <citation type="journal article" date="2014" name="Int. J. Syst. Evol. Microbiol.">
        <title>Complete genome sequence of Corynebacterium casei LMG S-19264T (=DSM 44701T), isolated from a smear-ripened cheese.</title>
        <authorList>
            <consortium name="US DOE Joint Genome Institute (JGI-PGF)"/>
            <person name="Walter F."/>
            <person name="Albersmeier A."/>
            <person name="Kalinowski J."/>
            <person name="Ruckert C."/>
        </authorList>
    </citation>
    <scope>NUCLEOTIDE SEQUENCE</scope>
    <source>
        <strain evidence="2">CGMCC 1.15758</strain>
    </source>
</reference>